<dbReference type="AlphaFoldDB" id="R7T0S8"/>
<evidence type="ECO:0000256" key="1">
    <source>
        <dbReference type="SAM" id="MobiDB-lite"/>
    </source>
</evidence>
<protein>
    <submittedName>
        <fullName evidence="2">Uncharacterized protein</fullName>
    </submittedName>
</protein>
<proteinExistence type="predicted"/>
<feature type="compositionally biased region" description="Polar residues" evidence="1">
    <location>
        <begin position="217"/>
        <end position="227"/>
    </location>
</feature>
<dbReference type="GeneID" id="18839238"/>
<gene>
    <name evidence="2" type="ORF">DICSQDRAFT_170921</name>
</gene>
<feature type="compositionally biased region" description="Low complexity" evidence="1">
    <location>
        <begin position="279"/>
        <end position="304"/>
    </location>
</feature>
<accession>R7T0S8</accession>
<sequence>MASLRLPRPTCVFSPPPTHPALPSSSPTITSHPPRRPPALFHDHSAGTPHDFYPLYRFPHNLIHFYNKHAAYHLSLASSVRWTSTSVAVSLVAVTSSKPRRSGSSGVSSSHSYWSTDTSTSTTATSTTDTSTSTSDTSTTTSTTTSPTTSTSTASSSTPSTTPSSTSTSSSINTTTSASTSPVCVTMNFHGQATTSTQRLLEQPGKGGPGGDMRSMTAGSSDTTHGTYAQPPMRHGGESCDLAEYSSYAAHPQMQQGYLQDYNPYQAHPNQQAQYNAFQQGPPQGYAPQAAYGAASSGSPSQQQTPEANTSPQRLLSTVPAADSYGGYVDEPATLDPRGSLPSYMSLWKVLIAQVGHHTG</sequence>
<dbReference type="EMBL" id="JH719414">
    <property type="protein sequence ID" value="EJF60777.1"/>
    <property type="molecule type" value="Genomic_DNA"/>
</dbReference>
<dbReference type="HOGENOM" id="CLU_769515_0_0_1"/>
<name>R7T0S8_DICSQ</name>
<feature type="region of interest" description="Disordered" evidence="1">
    <location>
        <begin position="193"/>
        <end position="239"/>
    </location>
</feature>
<organism evidence="2 3">
    <name type="scientific">Dichomitus squalens (strain LYAD-421)</name>
    <name type="common">Western red white-rot fungus</name>
    <dbReference type="NCBI Taxonomy" id="732165"/>
    <lineage>
        <taxon>Eukaryota</taxon>
        <taxon>Fungi</taxon>
        <taxon>Dikarya</taxon>
        <taxon>Basidiomycota</taxon>
        <taxon>Agaricomycotina</taxon>
        <taxon>Agaricomycetes</taxon>
        <taxon>Polyporales</taxon>
        <taxon>Polyporaceae</taxon>
        <taxon>Dichomitus</taxon>
    </lineage>
</organism>
<feature type="compositionally biased region" description="Low complexity" evidence="1">
    <location>
        <begin position="23"/>
        <end position="32"/>
    </location>
</feature>
<feature type="region of interest" description="Disordered" evidence="1">
    <location>
        <begin position="1"/>
        <end position="43"/>
    </location>
</feature>
<reference evidence="2 3" key="1">
    <citation type="journal article" date="2012" name="Science">
        <title>The Paleozoic origin of enzymatic lignin decomposition reconstructed from 31 fungal genomes.</title>
        <authorList>
            <person name="Floudas D."/>
            <person name="Binder M."/>
            <person name="Riley R."/>
            <person name="Barry K."/>
            <person name="Blanchette R.A."/>
            <person name="Henrissat B."/>
            <person name="Martinez A.T."/>
            <person name="Otillar R."/>
            <person name="Spatafora J.W."/>
            <person name="Yadav J.S."/>
            <person name="Aerts A."/>
            <person name="Benoit I."/>
            <person name="Boyd A."/>
            <person name="Carlson A."/>
            <person name="Copeland A."/>
            <person name="Coutinho P.M."/>
            <person name="de Vries R.P."/>
            <person name="Ferreira P."/>
            <person name="Findley K."/>
            <person name="Foster B."/>
            <person name="Gaskell J."/>
            <person name="Glotzer D."/>
            <person name="Gorecki P."/>
            <person name="Heitman J."/>
            <person name="Hesse C."/>
            <person name="Hori C."/>
            <person name="Igarashi K."/>
            <person name="Jurgens J.A."/>
            <person name="Kallen N."/>
            <person name="Kersten P."/>
            <person name="Kohler A."/>
            <person name="Kuees U."/>
            <person name="Kumar T.K.A."/>
            <person name="Kuo A."/>
            <person name="LaButti K."/>
            <person name="Larrondo L.F."/>
            <person name="Lindquist E."/>
            <person name="Ling A."/>
            <person name="Lombard V."/>
            <person name="Lucas S."/>
            <person name="Lundell T."/>
            <person name="Martin R."/>
            <person name="McLaughlin D.J."/>
            <person name="Morgenstern I."/>
            <person name="Morin E."/>
            <person name="Murat C."/>
            <person name="Nagy L.G."/>
            <person name="Nolan M."/>
            <person name="Ohm R.A."/>
            <person name="Patyshakuliyeva A."/>
            <person name="Rokas A."/>
            <person name="Ruiz-Duenas F.J."/>
            <person name="Sabat G."/>
            <person name="Salamov A."/>
            <person name="Samejima M."/>
            <person name="Schmutz J."/>
            <person name="Slot J.C."/>
            <person name="St John F."/>
            <person name="Stenlid J."/>
            <person name="Sun H."/>
            <person name="Sun S."/>
            <person name="Syed K."/>
            <person name="Tsang A."/>
            <person name="Wiebenga A."/>
            <person name="Young D."/>
            <person name="Pisabarro A."/>
            <person name="Eastwood D.C."/>
            <person name="Martin F."/>
            <person name="Cullen D."/>
            <person name="Grigoriev I.V."/>
            <person name="Hibbett D.S."/>
        </authorList>
    </citation>
    <scope>NUCLEOTIDE SEQUENCE [LARGE SCALE GENOMIC DNA]</scope>
    <source>
        <strain evidence="2 3">LYAD-421 SS1</strain>
    </source>
</reference>
<dbReference type="OrthoDB" id="3068832at2759"/>
<feature type="region of interest" description="Disordered" evidence="1">
    <location>
        <begin position="277"/>
        <end position="313"/>
    </location>
</feature>
<dbReference type="Proteomes" id="UP000053319">
    <property type="component" value="Unassembled WGS sequence"/>
</dbReference>
<feature type="region of interest" description="Disordered" evidence="1">
    <location>
        <begin position="95"/>
        <end position="180"/>
    </location>
</feature>
<dbReference type="KEGG" id="dsq:DICSQDRAFT_170921"/>
<evidence type="ECO:0000313" key="3">
    <source>
        <dbReference type="Proteomes" id="UP000053319"/>
    </source>
</evidence>
<evidence type="ECO:0000313" key="2">
    <source>
        <dbReference type="EMBL" id="EJF60777.1"/>
    </source>
</evidence>
<dbReference type="RefSeq" id="XP_007366614.1">
    <property type="nucleotide sequence ID" value="XM_007366552.1"/>
</dbReference>